<evidence type="ECO:0008006" key="3">
    <source>
        <dbReference type="Google" id="ProtNLM"/>
    </source>
</evidence>
<dbReference type="Proteomes" id="UP000199226">
    <property type="component" value="Unassembled WGS sequence"/>
</dbReference>
<gene>
    <name evidence="1" type="ORF">SAMN05421813_106140</name>
</gene>
<dbReference type="STRING" id="990371.SAMN05421813_106140"/>
<dbReference type="RefSeq" id="WP_090702143.1">
    <property type="nucleotide sequence ID" value="NZ_FNHH01000006.1"/>
</dbReference>
<dbReference type="AlphaFoldDB" id="A0A1G9QPQ4"/>
<sequence>MKYIFFLFLTITFITSFGQNRRSIRFNTFAKDSINLHLDENYFLIEDTCSSIIRYGHFRFKDRKFFGPFRDLNKLDPQIVLAEGNYTQDGLLDGDMKLFYLNGDSLAIGKYDKGEMVGDWTIYYAGNKKKLEFNKISETIVLNAWDETGKQTLTNGTGFYRSDIGGYYWEGKLINSKPDGTWKLKETGDRTGTVVSSETFKAGNFVKGGGPMGNYTDKSRILLAGNNLLPINNAGLMEVSKKACDPSMMRKKIVYASYRNGTDAFNEEIKRVIAPVFAKLDLKKYFTKEFTLIGSIDEGGRIFNLKYQDTFDDKASTTLIRALYTLPILDPTLVDGISVQSRISFKFIFRDGLYSFQWRLLPLEMPAKM</sequence>
<organism evidence="1 2">
    <name type="scientific">Daejeonella rubra</name>
    <dbReference type="NCBI Taxonomy" id="990371"/>
    <lineage>
        <taxon>Bacteria</taxon>
        <taxon>Pseudomonadati</taxon>
        <taxon>Bacteroidota</taxon>
        <taxon>Sphingobacteriia</taxon>
        <taxon>Sphingobacteriales</taxon>
        <taxon>Sphingobacteriaceae</taxon>
        <taxon>Daejeonella</taxon>
    </lineage>
</organism>
<reference evidence="2" key="1">
    <citation type="submission" date="2016-10" db="EMBL/GenBank/DDBJ databases">
        <authorList>
            <person name="Varghese N."/>
            <person name="Submissions S."/>
        </authorList>
    </citation>
    <scope>NUCLEOTIDE SEQUENCE [LARGE SCALE GENOMIC DNA]</scope>
    <source>
        <strain evidence="2">DSM 24536</strain>
    </source>
</reference>
<accession>A0A1G9QPQ4</accession>
<proteinExistence type="predicted"/>
<protein>
    <recommendedName>
        <fullName evidence="3">MORN repeat variant</fullName>
    </recommendedName>
</protein>
<name>A0A1G9QPQ4_9SPHI</name>
<evidence type="ECO:0000313" key="2">
    <source>
        <dbReference type="Proteomes" id="UP000199226"/>
    </source>
</evidence>
<dbReference type="OrthoDB" id="7342920at2"/>
<evidence type="ECO:0000313" key="1">
    <source>
        <dbReference type="EMBL" id="SDM12840.1"/>
    </source>
</evidence>
<keyword evidence="2" id="KW-1185">Reference proteome</keyword>
<dbReference type="Gene3D" id="2.20.110.10">
    <property type="entry name" value="Histone H3 K4-specific methyltransferase SET7/9 N-terminal domain"/>
    <property type="match status" value="1"/>
</dbReference>
<dbReference type="EMBL" id="FNHH01000006">
    <property type="protein sequence ID" value="SDM12840.1"/>
    <property type="molecule type" value="Genomic_DNA"/>
</dbReference>
<dbReference type="SUPFAM" id="SSF82185">
    <property type="entry name" value="Histone H3 K4-specific methyltransferase SET7/9 N-terminal domain"/>
    <property type="match status" value="1"/>
</dbReference>